<dbReference type="PANTHER" id="PTHR23271">
    <property type="entry name" value="HEPATOCELLULAR CARCINOMA-ASSOCIATED ANTIGEN 66"/>
    <property type="match status" value="1"/>
</dbReference>
<evidence type="ECO:0000259" key="7">
    <source>
        <dbReference type="Pfam" id="PF24892"/>
    </source>
</evidence>
<dbReference type="Pfam" id="PF24892">
    <property type="entry name" value="UTP6_C"/>
    <property type="match status" value="1"/>
</dbReference>
<evidence type="ECO:0000313" key="9">
    <source>
        <dbReference type="Proteomes" id="UP000887013"/>
    </source>
</evidence>
<evidence type="ECO:0000259" key="6">
    <source>
        <dbReference type="Pfam" id="PF08640"/>
    </source>
</evidence>
<organism evidence="8 9">
    <name type="scientific">Nephila pilipes</name>
    <name type="common">Giant wood spider</name>
    <name type="synonym">Nephila maculata</name>
    <dbReference type="NCBI Taxonomy" id="299642"/>
    <lineage>
        <taxon>Eukaryota</taxon>
        <taxon>Metazoa</taxon>
        <taxon>Ecdysozoa</taxon>
        <taxon>Arthropoda</taxon>
        <taxon>Chelicerata</taxon>
        <taxon>Arachnida</taxon>
        <taxon>Araneae</taxon>
        <taxon>Araneomorphae</taxon>
        <taxon>Entelegynae</taxon>
        <taxon>Araneoidea</taxon>
        <taxon>Nephilidae</taxon>
        <taxon>Nephila</taxon>
    </lineage>
</organism>
<dbReference type="SMART" id="SM00386">
    <property type="entry name" value="HAT"/>
    <property type="match status" value="4"/>
</dbReference>
<comment type="subcellular location">
    <subcellularLocation>
        <location evidence="1">Nucleus</location>
        <location evidence="1">Nucleolus</location>
    </subcellularLocation>
</comment>
<dbReference type="InterPro" id="IPR013949">
    <property type="entry name" value="Utp6"/>
</dbReference>
<evidence type="ECO:0000256" key="2">
    <source>
        <dbReference type="ARBA" id="ARBA00010734"/>
    </source>
</evidence>
<gene>
    <name evidence="8" type="primary">Utp6</name>
    <name evidence="8" type="ORF">NPIL_422271</name>
</gene>
<dbReference type="Pfam" id="PF08640">
    <property type="entry name" value="U3_assoc_6"/>
    <property type="match status" value="1"/>
</dbReference>
<evidence type="ECO:0000313" key="8">
    <source>
        <dbReference type="EMBL" id="GFT02979.1"/>
    </source>
</evidence>
<dbReference type="PANTHER" id="PTHR23271:SF1">
    <property type="entry name" value="U3 SMALL NUCLEOLAR RNA-ASSOCIATED PROTEIN 6 HOMOLOG"/>
    <property type="match status" value="1"/>
</dbReference>
<dbReference type="InterPro" id="IPR056907">
    <property type="entry name" value="UTP6_C"/>
</dbReference>
<protein>
    <submittedName>
        <fullName evidence="8">U3 small nucleolar RNA-associated protein 6 homolog</fullName>
    </submittedName>
</protein>
<dbReference type="SUPFAM" id="SSF48452">
    <property type="entry name" value="TPR-like"/>
    <property type="match status" value="2"/>
</dbReference>
<proteinExistence type="inferred from homology"/>
<dbReference type="EMBL" id="BMAW01055831">
    <property type="protein sequence ID" value="GFT02979.1"/>
    <property type="molecule type" value="Genomic_DNA"/>
</dbReference>
<dbReference type="GO" id="GO:0034388">
    <property type="term" value="C:Pwp2p-containing subcomplex of 90S preribosome"/>
    <property type="evidence" value="ECO:0007669"/>
    <property type="project" value="TreeGrafter"/>
</dbReference>
<feature type="domain" description="U3 small nucleolar RNA-associated protein 6 N-terminal" evidence="6">
    <location>
        <begin position="25"/>
        <end position="107"/>
    </location>
</feature>
<keyword evidence="5" id="KW-0539">Nucleus</keyword>
<dbReference type="InterPro" id="IPR055347">
    <property type="entry name" value="UTP6_N"/>
</dbReference>
<name>A0A8X6TEU6_NEPPI</name>
<dbReference type="InterPro" id="IPR003107">
    <property type="entry name" value="HAT"/>
</dbReference>
<comment type="similarity">
    <text evidence="2">Belongs to the UTP6 family.</text>
</comment>
<dbReference type="Proteomes" id="UP000887013">
    <property type="component" value="Unassembled WGS sequence"/>
</dbReference>
<evidence type="ECO:0000256" key="4">
    <source>
        <dbReference type="ARBA" id="ARBA00022737"/>
    </source>
</evidence>
<dbReference type="InterPro" id="IPR011990">
    <property type="entry name" value="TPR-like_helical_dom_sf"/>
</dbReference>
<keyword evidence="4" id="KW-0677">Repeat</keyword>
<evidence type="ECO:0000256" key="3">
    <source>
        <dbReference type="ARBA" id="ARBA00022552"/>
    </source>
</evidence>
<feature type="domain" description="U3 small nucleolar RNA-associated protein 6 homolog C-terminal" evidence="7">
    <location>
        <begin position="328"/>
        <end position="591"/>
    </location>
</feature>
<comment type="caution">
    <text evidence="8">The sequence shown here is derived from an EMBL/GenBank/DDBJ whole genome shotgun (WGS) entry which is preliminary data.</text>
</comment>
<sequence>MISVYTTSWKESEFCIMAELVHFRLELTLPELEEILRIGLFNKVEIRSMIKRRKHFEYKLHHSPQRKEDILQYIEYETNLLNLIEKKRKRLLLDAKKKEIDGSIARRIKKFFRLAVSRFPEDEKLWLDYIQFSKSRGWVDTISSLQTQLLHVHSKNPTLSIMAAKWEMEEMKSPDNARKILQRSLLLNPRSTNLWHEYFRMELMYTDLIGKRRAVLEPQNWKSMDTEEEDVILSGKIANIVYDQAVEAINDVEFALSFIQICSDFEFGNRHIEYIFEDVSEKFSKEEEALDALAKKPLIYVEERIKKGKEMGFKKKGIIDEIFNEIHAKYREATEAVPTEKMWGFYIDFVLNIMNSAKESKKAKLRNMVINIMKAAAAVNCLDASNYSELVDLLFERGDTDEALSTSLVFARKWNTVDLWYKCLTYHIQCLRDSAEIYAFLQEAVNTVNEKDSGTLWKLGVEWLSISSHEKLIEFFESGITRCKEISVPLKEMYLETVALKDGVTEARSLYKRYKEMGPLTPPIVKKMIKIEKAQLDAPIKTLRQYFEDGIREFGSEDVDIWLEYLKLEISVSGGGPALYNVLHWRAKKILKPVYLNEFQRRVVNASFSDELLS</sequence>
<evidence type="ECO:0000256" key="5">
    <source>
        <dbReference type="ARBA" id="ARBA00023242"/>
    </source>
</evidence>
<accession>A0A8X6TEU6</accession>
<dbReference type="GO" id="GO:0000462">
    <property type="term" value="P:maturation of SSU-rRNA from tricistronic rRNA transcript (SSU-rRNA, 5.8S rRNA, LSU-rRNA)"/>
    <property type="evidence" value="ECO:0007669"/>
    <property type="project" value="InterPro"/>
</dbReference>
<dbReference type="GO" id="GO:0032040">
    <property type="term" value="C:small-subunit processome"/>
    <property type="evidence" value="ECO:0007669"/>
    <property type="project" value="TreeGrafter"/>
</dbReference>
<dbReference type="AlphaFoldDB" id="A0A8X6TEU6"/>
<dbReference type="OrthoDB" id="28112at2759"/>
<keyword evidence="3" id="KW-0698">rRNA processing</keyword>
<reference evidence="8" key="1">
    <citation type="submission" date="2020-08" db="EMBL/GenBank/DDBJ databases">
        <title>Multicomponent nature underlies the extraordinary mechanical properties of spider dragline silk.</title>
        <authorList>
            <person name="Kono N."/>
            <person name="Nakamura H."/>
            <person name="Mori M."/>
            <person name="Yoshida Y."/>
            <person name="Ohtoshi R."/>
            <person name="Malay A.D."/>
            <person name="Moran D.A.P."/>
            <person name="Tomita M."/>
            <person name="Numata K."/>
            <person name="Arakawa K."/>
        </authorList>
    </citation>
    <scope>NUCLEOTIDE SEQUENCE</scope>
</reference>
<keyword evidence="9" id="KW-1185">Reference proteome</keyword>
<dbReference type="Gene3D" id="1.25.40.10">
    <property type="entry name" value="Tetratricopeptide repeat domain"/>
    <property type="match status" value="2"/>
</dbReference>
<dbReference type="GO" id="GO:0030515">
    <property type="term" value="F:snoRNA binding"/>
    <property type="evidence" value="ECO:0007669"/>
    <property type="project" value="InterPro"/>
</dbReference>
<evidence type="ECO:0000256" key="1">
    <source>
        <dbReference type="ARBA" id="ARBA00004604"/>
    </source>
</evidence>